<accession>A0A0L0S0P6</accession>
<feature type="region of interest" description="Disordered" evidence="1">
    <location>
        <begin position="16"/>
        <end position="48"/>
    </location>
</feature>
<dbReference type="VEuPathDB" id="FungiDB:AMAG_17843"/>
<proteinExistence type="predicted"/>
<organism evidence="2 3">
    <name type="scientific">Allomyces macrogynus (strain ATCC 38327)</name>
    <name type="common">Allomyces javanicus var. macrogynus</name>
    <dbReference type="NCBI Taxonomy" id="578462"/>
    <lineage>
        <taxon>Eukaryota</taxon>
        <taxon>Fungi</taxon>
        <taxon>Fungi incertae sedis</taxon>
        <taxon>Blastocladiomycota</taxon>
        <taxon>Blastocladiomycetes</taxon>
        <taxon>Blastocladiales</taxon>
        <taxon>Blastocladiaceae</taxon>
        <taxon>Allomyces</taxon>
    </lineage>
</organism>
<dbReference type="Proteomes" id="UP000054350">
    <property type="component" value="Unassembled WGS sequence"/>
</dbReference>
<evidence type="ECO:0000313" key="2">
    <source>
        <dbReference type="EMBL" id="KNE55924.1"/>
    </source>
</evidence>
<reference evidence="2 3" key="1">
    <citation type="submission" date="2009-11" db="EMBL/GenBank/DDBJ databases">
        <title>Annotation of Allomyces macrogynus ATCC 38327.</title>
        <authorList>
            <consortium name="The Broad Institute Genome Sequencing Platform"/>
            <person name="Russ C."/>
            <person name="Cuomo C."/>
            <person name="Burger G."/>
            <person name="Gray M.W."/>
            <person name="Holland P.W.H."/>
            <person name="King N."/>
            <person name="Lang F.B.F."/>
            <person name="Roger A.J."/>
            <person name="Ruiz-Trillo I."/>
            <person name="Young S.K."/>
            <person name="Zeng Q."/>
            <person name="Gargeya S."/>
            <person name="Fitzgerald M."/>
            <person name="Haas B."/>
            <person name="Abouelleil A."/>
            <person name="Alvarado L."/>
            <person name="Arachchi H.M."/>
            <person name="Berlin A."/>
            <person name="Chapman S.B."/>
            <person name="Gearin G."/>
            <person name="Goldberg J."/>
            <person name="Griggs A."/>
            <person name="Gujja S."/>
            <person name="Hansen M."/>
            <person name="Heiman D."/>
            <person name="Howarth C."/>
            <person name="Larimer J."/>
            <person name="Lui A."/>
            <person name="MacDonald P.J.P."/>
            <person name="McCowen C."/>
            <person name="Montmayeur A."/>
            <person name="Murphy C."/>
            <person name="Neiman D."/>
            <person name="Pearson M."/>
            <person name="Priest M."/>
            <person name="Roberts A."/>
            <person name="Saif S."/>
            <person name="Shea T."/>
            <person name="Sisk P."/>
            <person name="Stolte C."/>
            <person name="Sykes S."/>
            <person name="Wortman J."/>
            <person name="Nusbaum C."/>
            <person name="Birren B."/>
        </authorList>
    </citation>
    <scope>NUCLEOTIDE SEQUENCE [LARGE SCALE GENOMIC DNA]</scope>
    <source>
        <strain evidence="2 3">ATCC 38327</strain>
    </source>
</reference>
<dbReference type="EMBL" id="GG745329">
    <property type="protein sequence ID" value="KNE55924.1"/>
    <property type="molecule type" value="Genomic_DNA"/>
</dbReference>
<sequence length="111" mass="12153">MHVQSLVPEDALKSAITSLLPEESPKEQDQASPQTLVSLTAAANPDADAAPPNLVFAIWDEITTQPFYKHQITTTNVSPARAAQSAPWPFDSNWLLQALVNFKGIEQPYSH</sequence>
<gene>
    <name evidence="2" type="ORF">AMAG_17843</name>
</gene>
<dbReference type="OrthoDB" id="18781at2759"/>
<protein>
    <submittedName>
        <fullName evidence="2">Uncharacterized protein</fullName>
    </submittedName>
</protein>
<keyword evidence="3" id="KW-1185">Reference proteome</keyword>
<evidence type="ECO:0000256" key="1">
    <source>
        <dbReference type="SAM" id="MobiDB-lite"/>
    </source>
</evidence>
<name>A0A0L0S0P6_ALLM3</name>
<dbReference type="AlphaFoldDB" id="A0A0L0S0P6"/>
<reference evidence="3" key="2">
    <citation type="submission" date="2009-11" db="EMBL/GenBank/DDBJ databases">
        <title>The Genome Sequence of Allomyces macrogynus strain ATCC 38327.</title>
        <authorList>
            <consortium name="The Broad Institute Genome Sequencing Platform"/>
            <person name="Russ C."/>
            <person name="Cuomo C."/>
            <person name="Shea T."/>
            <person name="Young S.K."/>
            <person name="Zeng Q."/>
            <person name="Koehrsen M."/>
            <person name="Haas B."/>
            <person name="Borodovsky M."/>
            <person name="Guigo R."/>
            <person name="Alvarado L."/>
            <person name="Berlin A."/>
            <person name="Borenstein D."/>
            <person name="Chen Z."/>
            <person name="Engels R."/>
            <person name="Freedman E."/>
            <person name="Gellesch M."/>
            <person name="Goldberg J."/>
            <person name="Griggs A."/>
            <person name="Gujja S."/>
            <person name="Heiman D."/>
            <person name="Hepburn T."/>
            <person name="Howarth C."/>
            <person name="Jen D."/>
            <person name="Larson L."/>
            <person name="Lewis B."/>
            <person name="Mehta T."/>
            <person name="Park D."/>
            <person name="Pearson M."/>
            <person name="Roberts A."/>
            <person name="Saif S."/>
            <person name="Shenoy N."/>
            <person name="Sisk P."/>
            <person name="Stolte C."/>
            <person name="Sykes S."/>
            <person name="Walk T."/>
            <person name="White J."/>
            <person name="Yandava C."/>
            <person name="Burger G."/>
            <person name="Gray M.W."/>
            <person name="Holland P.W.H."/>
            <person name="King N."/>
            <person name="Lang F.B.F."/>
            <person name="Roger A.J."/>
            <person name="Ruiz-Trillo I."/>
            <person name="Lander E."/>
            <person name="Nusbaum C."/>
        </authorList>
    </citation>
    <scope>NUCLEOTIDE SEQUENCE [LARGE SCALE GENOMIC DNA]</scope>
    <source>
        <strain evidence="3">ATCC 38327</strain>
    </source>
</reference>
<evidence type="ECO:0000313" key="3">
    <source>
        <dbReference type="Proteomes" id="UP000054350"/>
    </source>
</evidence>